<name>A0A2K2UCM8_9ACTN</name>
<dbReference type="Pfam" id="PF22725">
    <property type="entry name" value="GFO_IDH_MocA_C3"/>
    <property type="match status" value="1"/>
</dbReference>
<evidence type="ECO:0000313" key="4">
    <source>
        <dbReference type="Proteomes" id="UP000236197"/>
    </source>
</evidence>
<dbReference type="Gene3D" id="3.30.360.10">
    <property type="entry name" value="Dihydrodipicolinate Reductase, domain 2"/>
    <property type="match status" value="1"/>
</dbReference>
<organism evidence="3 4">
    <name type="scientific">Enteroscipio rubneri</name>
    <dbReference type="NCBI Taxonomy" id="2070686"/>
    <lineage>
        <taxon>Bacteria</taxon>
        <taxon>Bacillati</taxon>
        <taxon>Actinomycetota</taxon>
        <taxon>Coriobacteriia</taxon>
        <taxon>Eggerthellales</taxon>
        <taxon>Eggerthellaceae</taxon>
        <taxon>Enteroscipio</taxon>
    </lineage>
</organism>
<keyword evidence="4" id="KW-1185">Reference proteome</keyword>
<sequence length="348" mass="37520">MEAIRLAVLGLNQGAKAARDAAASERFDLAAVAGMGPQAQAVAAELGAPLYEDYQELLESVVLDGVVIALPNGLHLPAVKAALAVGIKHLLVEKPIADTEEDARMIIDACDQAGATLLIGHQRRSSATMLFLKQFIEAGNLGDIVGIQCSAIYAKPDSYFDIDWHRTTGPLLINAIHDVDDLHYLTGMRVKRLYAAARNSIRGGEVEDSASIVFEYAEGPTCTYFVSDGVPGPWGYDLAAEEMHFINCRPGENSLRVFGTKGSFGLPNMDFYRYGPGQYGWTEPLLKTHYEVGRPDPATATLEHFGDLIDGVELVPRCSGEEGLATLKVVQAILKSAESRSVVELDAD</sequence>
<dbReference type="PANTHER" id="PTHR43377">
    <property type="entry name" value="BILIVERDIN REDUCTASE A"/>
    <property type="match status" value="1"/>
</dbReference>
<dbReference type="InterPro" id="IPR000683">
    <property type="entry name" value="Gfo/Idh/MocA-like_OxRdtase_N"/>
</dbReference>
<dbReference type="AlphaFoldDB" id="A0A2K2UCM8"/>
<protein>
    <submittedName>
        <fullName evidence="3">Gfo/Idh/MocA family oxidoreductase</fullName>
    </submittedName>
</protein>
<dbReference type="InterPro" id="IPR051450">
    <property type="entry name" value="Gfo/Idh/MocA_Oxidoreductases"/>
</dbReference>
<dbReference type="GO" id="GO:0000166">
    <property type="term" value="F:nucleotide binding"/>
    <property type="evidence" value="ECO:0007669"/>
    <property type="project" value="InterPro"/>
</dbReference>
<feature type="domain" description="GFO/IDH/MocA-like oxidoreductase" evidence="2">
    <location>
        <begin position="132"/>
        <end position="264"/>
    </location>
</feature>
<proteinExistence type="predicted"/>
<reference evidence="4" key="1">
    <citation type="submission" date="2018-01" db="EMBL/GenBank/DDBJ databases">
        <title>Rubneribacter badeniensis gen. nov., sp. nov., and Colonibacter rubneri, gen. nov., sp. nov., WGS of new members of the Eggerthellaceae.</title>
        <authorList>
            <person name="Danylec N."/>
            <person name="Stoll D.A."/>
            <person name="Doetsch A."/>
            <person name="Kulling S.E."/>
            <person name="Huch M."/>
        </authorList>
    </citation>
    <scope>NUCLEOTIDE SEQUENCE [LARGE SCALE GENOMIC DNA]</scope>
    <source>
        <strain evidence="4">ResAG-96</strain>
    </source>
</reference>
<gene>
    <name evidence="3" type="ORF">C2L71_05365</name>
</gene>
<evidence type="ECO:0000259" key="1">
    <source>
        <dbReference type="Pfam" id="PF01408"/>
    </source>
</evidence>
<dbReference type="EMBL" id="PPEK01000004">
    <property type="protein sequence ID" value="PNV67948.1"/>
    <property type="molecule type" value="Genomic_DNA"/>
</dbReference>
<accession>A0A2K2UCM8</accession>
<dbReference type="PANTHER" id="PTHR43377:SF1">
    <property type="entry name" value="BILIVERDIN REDUCTASE A"/>
    <property type="match status" value="1"/>
</dbReference>
<evidence type="ECO:0000259" key="2">
    <source>
        <dbReference type="Pfam" id="PF22725"/>
    </source>
</evidence>
<dbReference type="InterPro" id="IPR036291">
    <property type="entry name" value="NAD(P)-bd_dom_sf"/>
</dbReference>
<dbReference type="Gene3D" id="3.40.50.720">
    <property type="entry name" value="NAD(P)-binding Rossmann-like Domain"/>
    <property type="match status" value="1"/>
</dbReference>
<comment type="caution">
    <text evidence="3">The sequence shown here is derived from an EMBL/GenBank/DDBJ whole genome shotgun (WGS) entry which is preliminary data.</text>
</comment>
<dbReference type="SUPFAM" id="SSF55347">
    <property type="entry name" value="Glyceraldehyde-3-phosphate dehydrogenase-like, C-terminal domain"/>
    <property type="match status" value="1"/>
</dbReference>
<dbReference type="Pfam" id="PF01408">
    <property type="entry name" value="GFO_IDH_MocA"/>
    <property type="match status" value="1"/>
</dbReference>
<evidence type="ECO:0000313" key="3">
    <source>
        <dbReference type="EMBL" id="PNV67948.1"/>
    </source>
</evidence>
<dbReference type="SUPFAM" id="SSF51735">
    <property type="entry name" value="NAD(P)-binding Rossmann-fold domains"/>
    <property type="match status" value="1"/>
</dbReference>
<feature type="domain" description="Gfo/Idh/MocA-like oxidoreductase N-terminal" evidence="1">
    <location>
        <begin position="4"/>
        <end position="121"/>
    </location>
</feature>
<dbReference type="InterPro" id="IPR055170">
    <property type="entry name" value="GFO_IDH_MocA-like_dom"/>
</dbReference>
<dbReference type="Proteomes" id="UP000236197">
    <property type="component" value="Unassembled WGS sequence"/>
</dbReference>
<dbReference type="RefSeq" id="WP_103264750.1">
    <property type="nucleotide sequence ID" value="NZ_CABMLE010000004.1"/>
</dbReference>
<dbReference type="OrthoDB" id="256869at2"/>